<organism evidence="5 6">
    <name type="scientific">Ampelomyces quisqualis</name>
    <name type="common">Powdery mildew agent</name>
    <dbReference type="NCBI Taxonomy" id="50730"/>
    <lineage>
        <taxon>Eukaryota</taxon>
        <taxon>Fungi</taxon>
        <taxon>Dikarya</taxon>
        <taxon>Ascomycota</taxon>
        <taxon>Pezizomycotina</taxon>
        <taxon>Dothideomycetes</taxon>
        <taxon>Pleosporomycetidae</taxon>
        <taxon>Pleosporales</taxon>
        <taxon>Pleosporineae</taxon>
        <taxon>Phaeosphaeriaceae</taxon>
        <taxon>Ampelomyces</taxon>
    </lineage>
</organism>
<evidence type="ECO:0000259" key="4">
    <source>
        <dbReference type="PROSITE" id="PS50048"/>
    </source>
</evidence>
<gene>
    <name evidence="5" type="ORF">BDU57DRAFT_561582</name>
</gene>
<dbReference type="CDD" id="cd00067">
    <property type="entry name" value="GAL4"/>
    <property type="match status" value="1"/>
</dbReference>
<evidence type="ECO:0000256" key="2">
    <source>
        <dbReference type="ARBA" id="ARBA00023242"/>
    </source>
</evidence>
<dbReference type="OrthoDB" id="4525710at2759"/>
<dbReference type="InterPro" id="IPR001138">
    <property type="entry name" value="Zn2Cys6_DnaBD"/>
</dbReference>
<evidence type="ECO:0000256" key="3">
    <source>
        <dbReference type="SAM" id="MobiDB-lite"/>
    </source>
</evidence>
<dbReference type="InterPro" id="IPR021858">
    <property type="entry name" value="Fun_TF"/>
</dbReference>
<keyword evidence="2" id="KW-0539">Nucleus</keyword>
<sequence>MYSLTCRARRVKCDETRPVCKPCSKKNRPCQWEGPQNKFKLYQPEGTESTSGKATASDAEAGSDTMDVDNMEEREHQSRAASSSRPTDRRNSRPESRSDTQSSATSCQNQHSPPASGDAGPSFAHYSGISRQSSLSNHSTTLLRPQIPQDTRPYSQTPIPLTHDEAVLVHHYTEHLGRWLDCTDATRQFTLGVPEKVKICPVLCHAVLSFAARHCKQDATAEAAYQRCIALLIDRLNEDAASHDETLLCAIVILRFYEQLSVPSNTGSDDEKHLAGTSAILRASQGHHFVDPSAPTLREAAFWVYVRQCLYMATINQQPPNIDFSLQLHPDPASMHDSHPLARLRLETAWANQMTWNLAHVINYCFDHSDAHGERSNRDKRWQQLWDQVDQWAAERPEGFDPIWQGEAGEKGPFPEIWFTTDWHVVSFGFYHFACIMLLTYRPGPKFAVHNSASLSDANHKILEHARKICGACKCSPETVPLSITFCHTIFIWGPLVSNPTERNEIVQLLLDFENNHLWPTTWIINALKKEWGMN</sequence>
<protein>
    <recommendedName>
        <fullName evidence="4">Zn(2)-C6 fungal-type domain-containing protein</fullName>
    </recommendedName>
</protein>
<dbReference type="Pfam" id="PF00172">
    <property type="entry name" value="Zn_clus"/>
    <property type="match status" value="1"/>
</dbReference>
<dbReference type="GO" id="GO:0005634">
    <property type="term" value="C:nucleus"/>
    <property type="evidence" value="ECO:0007669"/>
    <property type="project" value="UniProtKB-SubCell"/>
</dbReference>
<reference evidence="5" key="1">
    <citation type="journal article" date="2020" name="Stud. Mycol.">
        <title>101 Dothideomycetes genomes: a test case for predicting lifestyles and emergence of pathogens.</title>
        <authorList>
            <person name="Haridas S."/>
            <person name="Albert R."/>
            <person name="Binder M."/>
            <person name="Bloem J."/>
            <person name="Labutti K."/>
            <person name="Salamov A."/>
            <person name="Andreopoulos B."/>
            <person name="Baker S."/>
            <person name="Barry K."/>
            <person name="Bills G."/>
            <person name="Bluhm B."/>
            <person name="Cannon C."/>
            <person name="Castanera R."/>
            <person name="Culley D."/>
            <person name="Daum C."/>
            <person name="Ezra D."/>
            <person name="Gonzalez J."/>
            <person name="Henrissat B."/>
            <person name="Kuo A."/>
            <person name="Liang C."/>
            <person name="Lipzen A."/>
            <person name="Lutzoni F."/>
            <person name="Magnuson J."/>
            <person name="Mondo S."/>
            <person name="Nolan M."/>
            <person name="Ohm R."/>
            <person name="Pangilinan J."/>
            <person name="Park H.-J."/>
            <person name="Ramirez L."/>
            <person name="Alfaro M."/>
            <person name="Sun H."/>
            <person name="Tritt A."/>
            <person name="Yoshinaga Y."/>
            <person name="Zwiers L.-H."/>
            <person name="Turgeon B."/>
            <person name="Goodwin S."/>
            <person name="Spatafora J."/>
            <person name="Crous P."/>
            <person name="Grigoriev I."/>
        </authorList>
    </citation>
    <scope>NUCLEOTIDE SEQUENCE</scope>
    <source>
        <strain evidence="5">HMLAC05119</strain>
    </source>
</reference>
<name>A0A6A5R300_AMPQU</name>
<dbReference type="PROSITE" id="PS50048">
    <property type="entry name" value="ZN2_CY6_FUNGAL_2"/>
    <property type="match status" value="1"/>
</dbReference>
<dbReference type="EMBL" id="ML979132">
    <property type="protein sequence ID" value="KAF1920447.1"/>
    <property type="molecule type" value="Genomic_DNA"/>
</dbReference>
<dbReference type="GO" id="GO:0000981">
    <property type="term" value="F:DNA-binding transcription factor activity, RNA polymerase II-specific"/>
    <property type="evidence" value="ECO:0007669"/>
    <property type="project" value="InterPro"/>
</dbReference>
<feature type="compositionally biased region" description="Basic and acidic residues" evidence="3">
    <location>
        <begin position="86"/>
        <end position="98"/>
    </location>
</feature>
<proteinExistence type="predicted"/>
<feature type="compositionally biased region" description="Polar residues" evidence="3">
    <location>
        <begin position="129"/>
        <end position="158"/>
    </location>
</feature>
<feature type="domain" description="Zn(2)-C6 fungal-type" evidence="4">
    <location>
        <begin position="6"/>
        <end position="32"/>
    </location>
</feature>
<feature type="compositionally biased region" description="Polar residues" evidence="3">
    <location>
        <begin position="99"/>
        <end position="113"/>
    </location>
</feature>
<evidence type="ECO:0000256" key="1">
    <source>
        <dbReference type="ARBA" id="ARBA00004123"/>
    </source>
</evidence>
<dbReference type="PANTHER" id="PTHR37534">
    <property type="entry name" value="TRANSCRIPTIONAL ACTIVATOR PROTEIN UGA3"/>
    <property type="match status" value="1"/>
</dbReference>
<dbReference type="Proteomes" id="UP000800096">
    <property type="component" value="Unassembled WGS sequence"/>
</dbReference>
<dbReference type="Gene3D" id="4.10.240.10">
    <property type="entry name" value="Zn(2)-C6 fungal-type DNA-binding domain"/>
    <property type="match status" value="1"/>
</dbReference>
<comment type="subcellular location">
    <subcellularLocation>
        <location evidence="1">Nucleus</location>
    </subcellularLocation>
</comment>
<evidence type="ECO:0000313" key="6">
    <source>
        <dbReference type="Proteomes" id="UP000800096"/>
    </source>
</evidence>
<dbReference type="AlphaFoldDB" id="A0A6A5R300"/>
<dbReference type="GO" id="GO:0045944">
    <property type="term" value="P:positive regulation of transcription by RNA polymerase II"/>
    <property type="evidence" value="ECO:0007669"/>
    <property type="project" value="TreeGrafter"/>
</dbReference>
<dbReference type="Pfam" id="PF11951">
    <property type="entry name" value="Fungal_trans_2"/>
    <property type="match status" value="1"/>
</dbReference>
<dbReference type="SUPFAM" id="SSF57701">
    <property type="entry name" value="Zn2/Cys6 DNA-binding domain"/>
    <property type="match status" value="1"/>
</dbReference>
<dbReference type="GO" id="GO:0008270">
    <property type="term" value="F:zinc ion binding"/>
    <property type="evidence" value="ECO:0007669"/>
    <property type="project" value="InterPro"/>
</dbReference>
<dbReference type="PANTHER" id="PTHR37534:SF25">
    <property type="entry name" value="ZN(II)2CYS6 TRANSCRIPTION FACTOR (EUROFUNG)"/>
    <property type="match status" value="1"/>
</dbReference>
<keyword evidence="6" id="KW-1185">Reference proteome</keyword>
<dbReference type="GO" id="GO:0000976">
    <property type="term" value="F:transcription cis-regulatory region binding"/>
    <property type="evidence" value="ECO:0007669"/>
    <property type="project" value="TreeGrafter"/>
</dbReference>
<feature type="region of interest" description="Disordered" evidence="3">
    <location>
        <begin position="23"/>
        <end position="158"/>
    </location>
</feature>
<evidence type="ECO:0000313" key="5">
    <source>
        <dbReference type="EMBL" id="KAF1920447.1"/>
    </source>
</evidence>
<dbReference type="InterPro" id="IPR036864">
    <property type="entry name" value="Zn2-C6_fun-type_DNA-bd_sf"/>
</dbReference>
<accession>A0A6A5R300</accession>